<keyword evidence="2" id="KW-0472">Membrane</keyword>
<keyword evidence="5" id="KW-1185">Reference proteome</keyword>
<sequence>MAATVLYARFGGTRLLTDKELARDEAKEAPQPLPKRRQSLSLPRPQRRLFHKTPTKITEQTGSLFRTLPIELRILIFEFVFGGSKTDALHIFNSTVTTSRARIRHRQCAQQCNQLYTSPPPVSPISDPDRTICPWCSLTNISLPISTHPGLGLLLSCRQAYIEGINLLYTLPTFTFFAPIMFMYFRSILLPQRLARVTSVRIHWHLGFLLPARYSPRTVEERDILDLRRHYDPCIEMMVSDKMPALRKLGISVVWELVGGIEAQDCLWVGLETCKKFELLKLTVWSSKGALPLSDLGRRLTKPVSHM</sequence>
<feature type="domain" description="DUF7730" evidence="3">
    <location>
        <begin position="60"/>
        <end position="254"/>
    </location>
</feature>
<evidence type="ECO:0000256" key="2">
    <source>
        <dbReference type="SAM" id="Phobius"/>
    </source>
</evidence>
<evidence type="ECO:0000259" key="3">
    <source>
        <dbReference type="Pfam" id="PF24864"/>
    </source>
</evidence>
<dbReference type="Pfam" id="PF24864">
    <property type="entry name" value="DUF7730"/>
    <property type="match status" value="1"/>
</dbReference>
<evidence type="ECO:0000256" key="1">
    <source>
        <dbReference type="SAM" id="MobiDB-lite"/>
    </source>
</evidence>
<gene>
    <name evidence="4" type="ORF">DM02DRAFT_612192</name>
</gene>
<dbReference type="STRING" id="97972.A0A2V1E0A0"/>
<evidence type="ECO:0000313" key="5">
    <source>
        <dbReference type="Proteomes" id="UP000244855"/>
    </source>
</evidence>
<organism evidence="4 5">
    <name type="scientific">Periconia macrospinosa</name>
    <dbReference type="NCBI Taxonomy" id="97972"/>
    <lineage>
        <taxon>Eukaryota</taxon>
        <taxon>Fungi</taxon>
        <taxon>Dikarya</taxon>
        <taxon>Ascomycota</taxon>
        <taxon>Pezizomycotina</taxon>
        <taxon>Dothideomycetes</taxon>
        <taxon>Pleosporomycetidae</taxon>
        <taxon>Pleosporales</taxon>
        <taxon>Massarineae</taxon>
        <taxon>Periconiaceae</taxon>
        <taxon>Periconia</taxon>
    </lineage>
</organism>
<keyword evidence="2" id="KW-1133">Transmembrane helix</keyword>
<name>A0A2V1E0A0_9PLEO</name>
<protein>
    <recommendedName>
        <fullName evidence="3">DUF7730 domain-containing protein</fullName>
    </recommendedName>
</protein>
<dbReference type="EMBL" id="KZ805330">
    <property type="protein sequence ID" value="PVI03572.1"/>
    <property type="molecule type" value="Genomic_DNA"/>
</dbReference>
<dbReference type="OrthoDB" id="3659303at2759"/>
<proteinExistence type="predicted"/>
<dbReference type="InterPro" id="IPR056632">
    <property type="entry name" value="DUF7730"/>
</dbReference>
<dbReference type="AlphaFoldDB" id="A0A2V1E0A0"/>
<feature type="transmembrane region" description="Helical" evidence="2">
    <location>
        <begin position="167"/>
        <end position="185"/>
    </location>
</feature>
<accession>A0A2V1E0A0</accession>
<evidence type="ECO:0000313" key="4">
    <source>
        <dbReference type="EMBL" id="PVI03572.1"/>
    </source>
</evidence>
<dbReference type="PANTHER" id="PTHR38790">
    <property type="entry name" value="2EXR DOMAIN-CONTAINING PROTEIN-RELATED"/>
    <property type="match status" value="1"/>
</dbReference>
<dbReference type="Proteomes" id="UP000244855">
    <property type="component" value="Unassembled WGS sequence"/>
</dbReference>
<feature type="region of interest" description="Disordered" evidence="1">
    <location>
        <begin position="22"/>
        <end position="46"/>
    </location>
</feature>
<keyword evidence="2" id="KW-0812">Transmembrane</keyword>
<reference evidence="4 5" key="1">
    <citation type="journal article" date="2018" name="Sci. Rep.">
        <title>Comparative genomics provides insights into the lifestyle and reveals functional heterogeneity of dark septate endophytic fungi.</title>
        <authorList>
            <person name="Knapp D.G."/>
            <person name="Nemeth J.B."/>
            <person name="Barry K."/>
            <person name="Hainaut M."/>
            <person name="Henrissat B."/>
            <person name="Johnson J."/>
            <person name="Kuo A."/>
            <person name="Lim J.H.P."/>
            <person name="Lipzen A."/>
            <person name="Nolan M."/>
            <person name="Ohm R.A."/>
            <person name="Tamas L."/>
            <person name="Grigoriev I.V."/>
            <person name="Spatafora J.W."/>
            <person name="Nagy L.G."/>
            <person name="Kovacs G.M."/>
        </authorList>
    </citation>
    <scope>NUCLEOTIDE SEQUENCE [LARGE SCALE GENOMIC DNA]</scope>
    <source>
        <strain evidence="4 5">DSE2036</strain>
    </source>
</reference>